<dbReference type="InterPro" id="IPR013325">
    <property type="entry name" value="RNA_pol_sigma_r2"/>
</dbReference>
<evidence type="ECO:0008006" key="9">
    <source>
        <dbReference type="Google" id="ProtNLM"/>
    </source>
</evidence>
<dbReference type="NCBIfam" id="TIGR02985">
    <property type="entry name" value="Sig70_bacteroi1"/>
    <property type="match status" value="1"/>
</dbReference>
<dbReference type="InterPro" id="IPR013324">
    <property type="entry name" value="RNA_pol_sigma_r3/r4-like"/>
</dbReference>
<evidence type="ECO:0000259" key="5">
    <source>
        <dbReference type="Pfam" id="PF04542"/>
    </source>
</evidence>
<evidence type="ECO:0000256" key="3">
    <source>
        <dbReference type="ARBA" id="ARBA00023082"/>
    </source>
</evidence>
<dbReference type="SUPFAM" id="SSF88659">
    <property type="entry name" value="Sigma3 and sigma4 domains of RNA polymerase sigma factors"/>
    <property type="match status" value="1"/>
</dbReference>
<dbReference type="Pfam" id="PF04542">
    <property type="entry name" value="Sigma70_r2"/>
    <property type="match status" value="1"/>
</dbReference>
<evidence type="ECO:0000313" key="7">
    <source>
        <dbReference type="EMBL" id="ATL47655.1"/>
    </source>
</evidence>
<keyword evidence="4" id="KW-0804">Transcription</keyword>
<keyword evidence="2" id="KW-0805">Transcription regulation</keyword>
<dbReference type="SUPFAM" id="SSF88946">
    <property type="entry name" value="Sigma2 domain of RNA polymerase sigma factors"/>
    <property type="match status" value="1"/>
</dbReference>
<reference evidence="7 8" key="1">
    <citation type="submission" date="2017-10" db="EMBL/GenBank/DDBJ databases">
        <title>Paenichitinophaga pekingensis gen. nov., sp. nov., isolated from activated sludge.</title>
        <authorList>
            <person name="Jin D."/>
            <person name="Kong X."/>
            <person name="Deng Y."/>
            <person name="Bai Z."/>
        </authorList>
    </citation>
    <scope>NUCLEOTIDE SEQUENCE [LARGE SCALE GENOMIC DNA]</scope>
    <source>
        <strain evidence="7 8">13</strain>
    </source>
</reference>
<dbReference type="Gene3D" id="1.10.1740.10">
    <property type="match status" value="1"/>
</dbReference>
<name>A0A291QUP2_9BACT</name>
<dbReference type="EMBL" id="CP023777">
    <property type="protein sequence ID" value="ATL47655.1"/>
    <property type="molecule type" value="Genomic_DNA"/>
</dbReference>
<dbReference type="Pfam" id="PF08281">
    <property type="entry name" value="Sigma70_r4_2"/>
    <property type="match status" value="1"/>
</dbReference>
<dbReference type="InterPro" id="IPR039425">
    <property type="entry name" value="RNA_pol_sigma-70-like"/>
</dbReference>
<dbReference type="InterPro" id="IPR013249">
    <property type="entry name" value="RNA_pol_sigma70_r4_t2"/>
</dbReference>
<protein>
    <recommendedName>
        <fullName evidence="9">RNA polymerase sigma-70 factor</fullName>
    </recommendedName>
</protein>
<organism evidence="7 8">
    <name type="scientific">Chitinophaga caeni</name>
    <dbReference type="NCBI Taxonomy" id="2029983"/>
    <lineage>
        <taxon>Bacteria</taxon>
        <taxon>Pseudomonadati</taxon>
        <taxon>Bacteroidota</taxon>
        <taxon>Chitinophagia</taxon>
        <taxon>Chitinophagales</taxon>
        <taxon>Chitinophagaceae</taxon>
        <taxon>Chitinophaga</taxon>
    </lineage>
</organism>
<proteinExistence type="inferred from homology"/>
<dbReference type="InterPro" id="IPR014327">
    <property type="entry name" value="RNA_pol_sigma70_bacteroid"/>
</dbReference>
<evidence type="ECO:0000256" key="2">
    <source>
        <dbReference type="ARBA" id="ARBA00023015"/>
    </source>
</evidence>
<dbReference type="PANTHER" id="PTHR43133">
    <property type="entry name" value="RNA POLYMERASE ECF-TYPE SIGMA FACTO"/>
    <property type="match status" value="1"/>
</dbReference>
<dbReference type="Proteomes" id="UP000220133">
    <property type="component" value="Chromosome"/>
</dbReference>
<feature type="domain" description="RNA polymerase sigma factor 70 region 4 type 2" evidence="6">
    <location>
        <begin position="149"/>
        <end position="196"/>
    </location>
</feature>
<dbReference type="GO" id="GO:0006352">
    <property type="term" value="P:DNA-templated transcription initiation"/>
    <property type="evidence" value="ECO:0007669"/>
    <property type="project" value="InterPro"/>
</dbReference>
<comment type="similarity">
    <text evidence="1">Belongs to the sigma-70 factor family. ECF subfamily.</text>
</comment>
<evidence type="ECO:0000259" key="6">
    <source>
        <dbReference type="Pfam" id="PF08281"/>
    </source>
</evidence>
<keyword evidence="3" id="KW-0731">Sigma factor</keyword>
<feature type="domain" description="RNA polymerase sigma-70 region 2" evidence="5">
    <location>
        <begin position="51"/>
        <end position="117"/>
    </location>
</feature>
<dbReference type="InterPro" id="IPR036388">
    <property type="entry name" value="WH-like_DNA-bd_sf"/>
</dbReference>
<dbReference type="NCBIfam" id="TIGR02937">
    <property type="entry name" value="sigma70-ECF"/>
    <property type="match status" value="1"/>
</dbReference>
<dbReference type="Gene3D" id="1.10.10.10">
    <property type="entry name" value="Winged helix-like DNA-binding domain superfamily/Winged helix DNA-binding domain"/>
    <property type="match status" value="1"/>
</dbReference>
<gene>
    <name evidence="7" type="ORF">COR50_11030</name>
</gene>
<evidence type="ECO:0000256" key="4">
    <source>
        <dbReference type="ARBA" id="ARBA00023163"/>
    </source>
</evidence>
<dbReference type="AlphaFoldDB" id="A0A291QUP2"/>
<dbReference type="InterPro" id="IPR007627">
    <property type="entry name" value="RNA_pol_sigma70_r2"/>
</dbReference>
<accession>A0A291QUP2</accession>
<dbReference type="PANTHER" id="PTHR43133:SF46">
    <property type="entry name" value="RNA POLYMERASE SIGMA-70 FACTOR ECF SUBFAMILY"/>
    <property type="match status" value="1"/>
</dbReference>
<dbReference type="KEGG" id="cbae:COR50_11030"/>
<dbReference type="GO" id="GO:0003677">
    <property type="term" value="F:DNA binding"/>
    <property type="evidence" value="ECO:0007669"/>
    <property type="project" value="InterPro"/>
</dbReference>
<dbReference type="GO" id="GO:0016987">
    <property type="term" value="F:sigma factor activity"/>
    <property type="evidence" value="ECO:0007669"/>
    <property type="project" value="UniProtKB-KW"/>
</dbReference>
<keyword evidence="8" id="KW-1185">Reference proteome</keyword>
<evidence type="ECO:0000313" key="8">
    <source>
        <dbReference type="Proteomes" id="UP000220133"/>
    </source>
</evidence>
<sequence length="221" mass="26012">MTTKIDRNSACANLYIKEKRGNNLSTNHQIFNEKLLLSKVSLGDRDAFSQLYRRYLDTVHQYIFLFTKSIEETDEIVQDVFVKLWLQREQLSAVQSFKAYLLRSAKNKLLDHLKHQQVKKHAFQEILQQVNQPSDTPEDVWRYKDLHSKFQEVVSGLPKQCQLVFRMSIENGLSLDEIAQQLQISKSGVKNQLYKAQKYVKEHIEDQFIKTLIIITISYFL</sequence>
<dbReference type="InterPro" id="IPR014284">
    <property type="entry name" value="RNA_pol_sigma-70_dom"/>
</dbReference>
<evidence type="ECO:0000256" key="1">
    <source>
        <dbReference type="ARBA" id="ARBA00010641"/>
    </source>
</evidence>